<dbReference type="SUPFAM" id="SSF75005">
    <property type="entry name" value="Arabinanase/levansucrase/invertase"/>
    <property type="match status" value="1"/>
</dbReference>
<dbReference type="Proteomes" id="UP000186917">
    <property type="component" value="Unassembled WGS sequence"/>
</dbReference>
<keyword evidence="5 8" id="KW-0326">Glycosidase</keyword>
<organism evidence="10 11">
    <name type="scientific">Filimonas lacunae</name>
    <dbReference type="NCBI Taxonomy" id="477680"/>
    <lineage>
        <taxon>Bacteria</taxon>
        <taxon>Pseudomonadati</taxon>
        <taxon>Bacteroidota</taxon>
        <taxon>Chitinophagia</taxon>
        <taxon>Chitinophagales</taxon>
        <taxon>Chitinophagaceae</taxon>
        <taxon>Filimonas</taxon>
    </lineage>
</organism>
<dbReference type="Pfam" id="PF04616">
    <property type="entry name" value="Glyco_hydro_43"/>
    <property type="match status" value="1"/>
</dbReference>
<evidence type="ECO:0000256" key="5">
    <source>
        <dbReference type="ARBA" id="ARBA00023295"/>
    </source>
</evidence>
<evidence type="ECO:0000256" key="2">
    <source>
        <dbReference type="ARBA" id="ARBA00022651"/>
    </source>
</evidence>
<feature type="active site" description="Proton acceptor" evidence="6">
    <location>
        <position position="42"/>
    </location>
</feature>
<dbReference type="CDD" id="cd09004">
    <property type="entry name" value="GH43_bXyl-like"/>
    <property type="match status" value="1"/>
</dbReference>
<keyword evidence="3 8" id="KW-0378">Hydrolase</keyword>
<sequence length="327" mass="36441">MPAVLLLLSTLAFTPCLFAFQAIDSTDTLHAPPPVLPGAYADPHIAAFGNRFYLYPTTDGTEGWMGTNFTCWSSSDLVSWQNEGVILDLPKDVSYAKARAWAPAIARKNGKYYYYFSADVNIGVAVADKPAGPFKEVLNKPLVAKGSRRGQMIDPMVFVDDDGAAYLYWGQGMCNVVKLNEDMISYDTSAIVSFKPQGYNEGSFVIKRKGVYYLMWSEYDTRDPRYSIAYATSSSPMGPFVKAENPTILKGKGVVKGAGHHSVLRVPGRDEWYIAYHRFIIPGGNGYNRETCISPMRFDSTGHILPVNVFEKVKPVKFKRIIKEPFF</sequence>
<evidence type="ECO:0000256" key="9">
    <source>
        <dbReference type="SAM" id="SignalP"/>
    </source>
</evidence>
<proteinExistence type="inferred from homology"/>
<dbReference type="STRING" id="477680.SAMN05421788_105193"/>
<comment type="similarity">
    <text evidence="1 8">Belongs to the glycosyl hydrolase 43 family.</text>
</comment>
<protein>
    <submittedName>
        <fullName evidence="10">Glycosyl hydrolases family 43</fullName>
    </submittedName>
</protein>
<feature type="signal peptide" evidence="9">
    <location>
        <begin position="1"/>
        <end position="19"/>
    </location>
</feature>
<keyword evidence="9" id="KW-0732">Signal</keyword>
<evidence type="ECO:0000256" key="8">
    <source>
        <dbReference type="RuleBase" id="RU361187"/>
    </source>
</evidence>
<accession>A0A1N7QG27</accession>
<dbReference type="GO" id="GO:0004553">
    <property type="term" value="F:hydrolase activity, hydrolyzing O-glycosyl compounds"/>
    <property type="evidence" value="ECO:0007669"/>
    <property type="project" value="InterPro"/>
</dbReference>
<keyword evidence="4" id="KW-0119">Carbohydrate metabolism</keyword>
<dbReference type="EMBL" id="FTOR01000005">
    <property type="protein sequence ID" value="SIT21813.1"/>
    <property type="molecule type" value="Genomic_DNA"/>
</dbReference>
<evidence type="ECO:0000256" key="6">
    <source>
        <dbReference type="PIRSR" id="PIRSR606710-1"/>
    </source>
</evidence>
<evidence type="ECO:0000256" key="1">
    <source>
        <dbReference type="ARBA" id="ARBA00009865"/>
    </source>
</evidence>
<keyword evidence="2" id="KW-0624">Polysaccharide degradation</keyword>
<feature type="chain" id="PRO_5012003722" evidence="9">
    <location>
        <begin position="20"/>
        <end position="327"/>
    </location>
</feature>
<feature type="active site" description="Proton donor" evidence="6">
    <location>
        <position position="201"/>
    </location>
</feature>
<evidence type="ECO:0000313" key="10">
    <source>
        <dbReference type="EMBL" id="SIT21813.1"/>
    </source>
</evidence>
<evidence type="ECO:0000256" key="3">
    <source>
        <dbReference type="ARBA" id="ARBA00022801"/>
    </source>
</evidence>
<dbReference type="AlphaFoldDB" id="A0A1N7QG27"/>
<dbReference type="PANTHER" id="PTHR43772">
    <property type="entry name" value="ENDO-1,4-BETA-XYLANASE"/>
    <property type="match status" value="1"/>
</dbReference>
<keyword evidence="2" id="KW-0858">Xylan degradation</keyword>
<dbReference type="Gene3D" id="2.115.10.20">
    <property type="entry name" value="Glycosyl hydrolase domain, family 43"/>
    <property type="match status" value="1"/>
</dbReference>
<evidence type="ECO:0000256" key="4">
    <source>
        <dbReference type="ARBA" id="ARBA00023277"/>
    </source>
</evidence>
<gene>
    <name evidence="10" type="ORF">SAMN05421788_105193</name>
</gene>
<feature type="site" description="Important for catalytic activity, responsible for pKa modulation of the active site Glu and correct orientation of both the proton donor and substrate" evidence="7">
    <location>
        <position position="154"/>
    </location>
</feature>
<evidence type="ECO:0000313" key="11">
    <source>
        <dbReference type="Proteomes" id="UP000186917"/>
    </source>
</evidence>
<dbReference type="PANTHER" id="PTHR43772:SF2">
    <property type="entry name" value="PUTATIVE (AFU_ORTHOLOGUE AFUA_2G04480)-RELATED"/>
    <property type="match status" value="1"/>
</dbReference>
<keyword evidence="11" id="KW-1185">Reference proteome</keyword>
<dbReference type="GO" id="GO:0045493">
    <property type="term" value="P:xylan catabolic process"/>
    <property type="evidence" value="ECO:0007669"/>
    <property type="project" value="UniProtKB-KW"/>
</dbReference>
<dbReference type="InterPro" id="IPR006710">
    <property type="entry name" value="Glyco_hydro_43"/>
</dbReference>
<evidence type="ECO:0000256" key="7">
    <source>
        <dbReference type="PIRSR" id="PIRSR606710-2"/>
    </source>
</evidence>
<dbReference type="InterPro" id="IPR023296">
    <property type="entry name" value="Glyco_hydro_beta-prop_sf"/>
</dbReference>
<reference evidence="11" key="1">
    <citation type="submission" date="2017-01" db="EMBL/GenBank/DDBJ databases">
        <authorList>
            <person name="Varghese N."/>
            <person name="Submissions S."/>
        </authorList>
    </citation>
    <scope>NUCLEOTIDE SEQUENCE [LARGE SCALE GENOMIC DNA]</scope>
    <source>
        <strain evidence="11">DSM 21054</strain>
    </source>
</reference>
<name>A0A1N7QG27_9BACT</name>
<dbReference type="InterPro" id="IPR052176">
    <property type="entry name" value="Glycosyl_Hydrlase_43_Enz"/>
</dbReference>